<dbReference type="EMBL" id="NDWU01000015">
    <property type="protein sequence ID" value="PUA31600.1"/>
    <property type="molecule type" value="Genomic_DNA"/>
</dbReference>
<reference evidence="1 2" key="1">
    <citation type="submission" date="2017-04" db="EMBL/GenBank/DDBJ databases">
        <title>Draft Aigarchaeota genome from a New Zealand hot spring.</title>
        <authorList>
            <person name="Reysenbach A.-L."/>
            <person name="Donaho J.A."/>
            <person name="Gerhart J."/>
            <person name="Kelley J.F."/>
            <person name="Kouba K."/>
            <person name="Podar M."/>
            <person name="Stott M."/>
        </authorList>
    </citation>
    <scope>NUCLEOTIDE SEQUENCE [LARGE SCALE GENOMIC DNA]</scope>
    <source>
        <strain evidence="1">NZ13_MG1</strain>
    </source>
</reference>
<sequence length="66" mass="7691">MDAKVLILEDKEKYVEKALEISLTHGLTFYDSLYVSQALKWGKLLTSDRLQKQVAERMNVETIFIE</sequence>
<dbReference type="InterPro" id="IPR029060">
    <property type="entry name" value="PIN-like_dom_sf"/>
</dbReference>
<organism evidence="1 2">
    <name type="scientific">Candidatus Terraquivivens tikiterensis</name>
    <dbReference type="NCBI Taxonomy" id="1980982"/>
    <lineage>
        <taxon>Archaea</taxon>
        <taxon>Nitrososphaerota</taxon>
        <taxon>Candidatus Wolframiiraptoraceae</taxon>
        <taxon>Candidatus Terraquivivens</taxon>
    </lineage>
</organism>
<protein>
    <recommendedName>
        <fullName evidence="3">PIN domain-containing protein</fullName>
    </recommendedName>
</protein>
<comment type="caution">
    <text evidence="1">The sequence shown here is derived from an EMBL/GenBank/DDBJ whole genome shotgun (WGS) entry which is preliminary data.</text>
</comment>
<accession>A0A2R7Y224</accession>
<name>A0A2R7Y224_9ARCH</name>
<dbReference type="AlphaFoldDB" id="A0A2R7Y224"/>
<evidence type="ECO:0000313" key="2">
    <source>
        <dbReference type="Proteomes" id="UP000244066"/>
    </source>
</evidence>
<dbReference type="SUPFAM" id="SSF88723">
    <property type="entry name" value="PIN domain-like"/>
    <property type="match status" value="1"/>
</dbReference>
<dbReference type="Proteomes" id="UP000244066">
    <property type="component" value="Unassembled WGS sequence"/>
</dbReference>
<gene>
    <name evidence="1" type="ORF">B9J98_05925</name>
</gene>
<evidence type="ECO:0008006" key="3">
    <source>
        <dbReference type="Google" id="ProtNLM"/>
    </source>
</evidence>
<evidence type="ECO:0000313" key="1">
    <source>
        <dbReference type="EMBL" id="PUA31600.1"/>
    </source>
</evidence>
<proteinExistence type="predicted"/>
<dbReference type="Gene3D" id="3.40.50.1010">
    <property type="entry name" value="5'-nuclease"/>
    <property type="match status" value="1"/>
</dbReference>